<dbReference type="AlphaFoldDB" id="A0A9P0TGZ2"/>
<comment type="caution">
    <text evidence="1">The sequence shown here is derived from an EMBL/GenBank/DDBJ whole genome shotgun (WGS) entry which is preliminary data.</text>
</comment>
<dbReference type="EMBL" id="CALOZG010000027">
    <property type="protein sequence ID" value="CAH4032181.1"/>
    <property type="molecule type" value="Genomic_DNA"/>
</dbReference>
<keyword evidence="2" id="KW-1185">Reference proteome</keyword>
<sequence>MLLHISDTLSNIESFEDRQSIYLVLSDTITILMECCKILFSLAGESCLSGIDASTGINGRSLRAGSAVTYCHSMATKDYLTERLQAILPVHNSSNAFFGNKAHCDETYQADG</sequence>
<accession>A0A9P0TGZ2</accession>
<gene>
    <name evidence="1" type="ORF">PIBRA_LOCUS8600</name>
</gene>
<organism evidence="1 2">
    <name type="scientific">Pieris brassicae</name>
    <name type="common">White butterfly</name>
    <name type="synonym">Large white butterfly</name>
    <dbReference type="NCBI Taxonomy" id="7116"/>
    <lineage>
        <taxon>Eukaryota</taxon>
        <taxon>Metazoa</taxon>
        <taxon>Ecdysozoa</taxon>
        <taxon>Arthropoda</taxon>
        <taxon>Hexapoda</taxon>
        <taxon>Insecta</taxon>
        <taxon>Pterygota</taxon>
        <taxon>Neoptera</taxon>
        <taxon>Endopterygota</taxon>
        <taxon>Lepidoptera</taxon>
        <taxon>Glossata</taxon>
        <taxon>Ditrysia</taxon>
        <taxon>Papilionoidea</taxon>
        <taxon>Pieridae</taxon>
        <taxon>Pierinae</taxon>
        <taxon>Pieris</taxon>
    </lineage>
</organism>
<name>A0A9P0TGZ2_PIEBR</name>
<protein>
    <submittedName>
        <fullName evidence="1">Uncharacterized protein</fullName>
    </submittedName>
</protein>
<evidence type="ECO:0000313" key="1">
    <source>
        <dbReference type="EMBL" id="CAH4032181.1"/>
    </source>
</evidence>
<reference evidence="1" key="1">
    <citation type="submission" date="2022-05" db="EMBL/GenBank/DDBJ databases">
        <authorList>
            <person name="Okamura Y."/>
        </authorList>
    </citation>
    <scope>NUCLEOTIDE SEQUENCE</scope>
</reference>
<proteinExistence type="predicted"/>
<dbReference type="Proteomes" id="UP001152562">
    <property type="component" value="Unassembled WGS sequence"/>
</dbReference>
<evidence type="ECO:0000313" key="2">
    <source>
        <dbReference type="Proteomes" id="UP001152562"/>
    </source>
</evidence>